<dbReference type="Gene3D" id="3.90.400.10">
    <property type="entry name" value="Oligo-1,6-glucosidase, Domain 2"/>
    <property type="match status" value="1"/>
</dbReference>
<dbReference type="Pfam" id="PF00128">
    <property type="entry name" value="Alpha-amylase"/>
    <property type="match status" value="1"/>
</dbReference>
<proteinExistence type="predicted"/>
<protein>
    <submittedName>
        <fullName evidence="5">Glycoside hydrolase family 13 protein</fullName>
    </submittedName>
</protein>
<keyword evidence="2" id="KW-0326">Glycosidase</keyword>
<sequence>MESTMLRKMPLAVPALVALSAVLSCPGAAAQAAAQTAAQTAACAAAPHGATTLFLRGGMNGWGSFDNYAFTYKCDAYYLNVNSLGLQEFKIADAAWSVPLTFGAPDQHLLRADTPAPLGHGGDAAAPGNIKFKFSGEHTVRLAFPAGRAELSIGAKTFPDDEGGSLTDKIALSLRHDTRALADKAPFGSAGAGTEIAFALNGLPGATGATLVIEKRRLEGNQEVLEYTEVARVPMTPARSGGSERWSAKHRFADPAIYGYYFEVQSGGATYIYQNNRNAVYWTREQGTNGLGLVGRAGARVNAIRRFRQTIHAGDFRVPGWARDAVYYYIFPDRFRNGDKRNDPTPGRSRYQDKDVEFHANWLDKPYRPGSGDGSDAHVNNDFFGGDLRGVIDKLDYIKALGANTIYMTPLFRATSNHKYDTGDYRNIDPGFGSNADYTRLVKEAAKRGIRLIADASFNHTGSDSIYFDRYAKYPAKGAFEAGKIAPDSPYASWYSFAPGQAEPEKSYKGWSGVADLPELDKSARSWRDFAYGAPDSVTRLWLARGAAGWRMDVAPWVPDDFWREWRKVVKSERPDALTIAETWFDSSKYFLGDTFDTTMNYIFRNAVLDYAGGMDARIAYRNIELMREAYPPQAFYALMNLLSTHDQARSLHVLGDVGGDPASLALAKRRMRMAVFFQMMFPGAPAVYYGDEVGLSGGDDPANRAGYPWADLGGKPDLALLAAFKALIRMRDKFPVLRHGSIDAPLLLDEHVLVLARRDGANWALTATNNDGHARSVNVTLPAGAPTSFTDALSGKPVRAVGGRIRMTVPALYGTVLVGRAK</sequence>
<evidence type="ECO:0000256" key="2">
    <source>
        <dbReference type="ARBA" id="ARBA00023295"/>
    </source>
</evidence>
<feature type="chain" id="PRO_5015458562" evidence="3">
    <location>
        <begin position="30"/>
        <end position="823"/>
    </location>
</feature>
<evidence type="ECO:0000313" key="5">
    <source>
        <dbReference type="EMBL" id="PWF48465.1"/>
    </source>
</evidence>
<keyword evidence="1 5" id="KW-0378">Hydrolase</keyword>
<dbReference type="InterPro" id="IPR045857">
    <property type="entry name" value="O16G_dom_2"/>
</dbReference>
<dbReference type="SMART" id="SM00642">
    <property type="entry name" value="Aamy"/>
    <property type="match status" value="1"/>
</dbReference>
<dbReference type="Gene3D" id="3.20.20.80">
    <property type="entry name" value="Glycosidases"/>
    <property type="match status" value="1"/>
</dbReference>
<name>A0A2U2HM11_9BURK</name>
<dbReference type="SUPFAM" id="SSF51011">
    <property type="entry name" value="Glycosyl hydrolase domain"/>
    <property type="match status" value="1"/>
</dbReference>
<dbReference type="GO" id="GO:0016798">
    <property type="term" value="F:hydrolase activity, acting on glycosyl bonds"/>
    <property type="evidence" value="ECO:0007669"/>
    <property type="project" value="UniProtKB-KW"/>
</dbReference>
<feature type="domain" description="Glycosyl hydrolase family 13 catalytic" evidence="4">
    <location>
        <begin position="329"/>
        <end position="732"/>
    </location>
</feature>
<accession>A0A2U2HM11</accession>
<dbReference type="Proteomes" id="UP000241421">
    <property type="component" value="Unassembled WGS sequence"/>
</dbReference>
<dbReference type="CDD" id="cd11338">
    <property type="entry name" value="AmyAc_CMD"/>
    <property type="match status" value="1"/>
</dbReference>
<evidence type="ECO:0000259" key="4">
    <source>
        <dbReference type="SMART" id="SM00642"/>
    </source>
</evidence>
<evidence type="ECO:0000313" key="6">
    <source>
        <dbReference type="Proteomes" id="UP000241421"/>
    </source>
</evidence>
<keyword evidence="3" id="KW-0732">Signal</keyword>
<dbReference type="Gene3D" id="2.60.40.1180">
    <property type="entry name" value="Golgi alpha-mannosidase II"/>
    <property type="match status" value="1"/>
</dbReference>
<dbReference type="PROSITE" id="PS51257">
    <property type="entry name" value="PROKAR_LIPOPROTEIN"/>
    <property type="match status" value="1"/>
</dbReference>
<gene>
    <name evidence="5" type="ORF">C7C56_011560</name>
</gene>
<reference evidence="5 6" key="1">
    <citation type="submission" date="2018-04" db="EMBL/GenBank/DDBJ databases">
        <title>Massilia violaceinigra sp. nov., a novel purple-pigmented bacterium isolated from Tianshan glacier, Xinjiang, China.</title>
        <authorList>
            <person name="Wang H."/>
        </authorList>
    </citation>
    <scope>NUCLEOTIDE SEQUENCE [LARGE SCALE GENOMIC DNA]</scope>
    <source>
        <strain evidence="5 6">B448-2</strain>
    </source>
</reference>
<dbReference type="GO" id="GO:0005975">
    <property type="term" value="P:carbohydrate metabolic process"/>
    <property type="evidence" value="ECO:0007669"/>
    <property type="project" value="InterPro"/>
</dbReference>
<dbReference type="PANTHER" id="PTHR10357">
    <property type="entry name" value="ALPHA-AMYLASE FAMILY MEMBER"/>
    <property type="match status" value="1"/>
</dbReference>
<dbReference type="InterPro" id="IPR006047">
    <property type="entry name" value="GH13_cat_dom"/>
</dbReference>
<dbReference type="SUPFAM" id="SSF51445">
    <property type="entry name" value="(Trans)glycosidases"/>
    <property type="match status" value="1"/>
</dbReference>
<dbReference type="PANTHER" id="PTHR10357:SF210">
    <property type="entry name" value="MALTODEXTRIN GLUCOSIDASE"/>
    <property type="match status" value="1"/>
</dbReference>
<dbReference type="AlphaFoldDB" id="A0A2U2HM11"/>
<evidence type="ECO:0000256" key="3">
    <source>
        <dbReference type="SAM" id="SignalP"/>
    </source>
</evidence>
<dbReference type="InterPro" id="IPR017853">
    <property type="entry name" value="GH"/>
</dbReference>
<evidence type="ECO:0000256" key="1">
    <source>
        <dbReference type="ARBA" id="ARBA00022801"/>
    </source>
</evidence>
<organism evidence="5 6">
    <name type="scientific">Massilia glaciei</name>
    <dbReference type="NCBI Taxonomy" id="1524097"/>
    <lineage>
        <taxon>Bacteria</taxon>
        <taxon>Pseudomonadati</taxon>
        <taxon>Pseudomonadota</taxon>
        <taxon>Betaproteobacteria</taxon>
        <taxon>Burkholderiales</taxon>
        <taxon>Oxalobacteraceae</taxon>
        <taxon>Telluria group</taxon>
        <taxon>Massilia</taxon>
    </lineage>
</organism>
<comment type="caution">
    <text evidence="5">The sequence shown here is derived from an EMBL/GenBank/DDBJ whole genome shotgun (WGS) entry which is preliminary data.</text>
</comment>
<feature type="signal peptide" evidence="3">
    <location>
        <begin position="1"/>
        <end position="29"/>
    </location>
</feature>
<dbReference type="InterPro" id="IPR013780">
    <property type="entry name" value="Glyco_hydro_b"/>
</dbReference>
<dbReference type="EMBL" id="PXWF02000191">
    <property type="protein sequence ID" value="PWF48465.1"/>
    <property type="molecule type" value="Genomic_DNA"/>
</dbReference>
<keyword evidence="6" id="KW-1185">Reference proteome</keyword>